<evidence type="ECO:0000256" key="3">
    <source>
        <dbReference type="ARBA" id="ARBA00022679"/>
    </source>
</evidence>
<dbReference type="InterPro" id="IPR020610">
    <property type="entry name" value="Thiolase_AS"/>
</dbReference>
<dbReference type="Pfam" id="PF02803">
    <property type="entry name" value="Thiolase_C"/>
    <property type="match status" value="1"/>
</dbReference>
<evidence type="ECO:0000313" key="10">
    <source>
        <dbReference type="EMBL" id="CEH18695.1"/>
    </source>
</evidence>
<dbReference type="STRING" id="401625.A0A0P1BRZ4"/>
<evidence type="ECO:0000256" key="6">
    <source>
        <dbReference type="ARBA" id="ARBA00047605"/>
    </source>
</evidence>
<dbReference type="EC" id="2.3.1.16" evidence="5"/>
<dbReference type="PROSITE" id="PS00099">
    <property type="entry name" value="THIOLASE_3"/>
    <property type="match status" value="1"/>
</dbReference>
<dbReference type="Pfam" id="PF00108">
    <property type="entry name" value="Thiolase_N"/>
    <property type="match status" value="1"/>
</dbReference>
<dbReference type="Proteomes" id="UP000054845">
    <property type="component" value="Unassembled WGS sequence"/>
</dbReference>
<dbReference type="InterPro" id="IPR016039">
    <property type="entry name" value="Thiolase-like"/>
</dbReference>
<dbReference type="InterPro" id="IPR020617">
    <property type="entry name" value="Thiolase_C"/>
</dbReference>
<dbReference type="PANTHER" id="PTHR43853">
    <property type="entry name" value="3-KETOACYL-COA THIOLASE, PEROXISOMAL"/>
    <property type="match status" value="1"/>
</dbReference>
<dbReference type="SUPFAM" id="SSF53901">
    <property type="entry name" value="Thiolase-like"/>
    <property type="match status" value="2"/>
</dbReference>
<reference evidence="10 11" key="1">
    <citation type="submission" date="2014-09" db="EMBL/GenBank/DDBJ databases">
        <authorList>
            <person name="Magalhaes I.L.F."/>
            <person name="Oliveira U."/>
            <person name="Santos F.R."/>
            <person name="Vidigal T.H.D.A."/>
            <person name="Brescovit A.D."/>
            <person name="Santos A.J."/>
        </authorList>
    </citation>
    <scope>NUCLEOTIDE SEQUENCE [LARGE SCALE GENOMIC DNA]</scope>
</reference>
<dbReference type="GO" id="GO:0003988">
    <property type="term" value="F:acetyl-CoA C-acyltransferase activity"/>
    <property type="evidence" value="ECO:0007669"/>
    <property type="project" value="UniProtKB-EC"/>
</dbReference>
<evidence type="ECO:0000259" key="8">
    <source>
        <dbReference type="Pfam" id="PF00108"/>
    </source>
</evidence>
<protein>
    <recommendedName>
        <fullName evidence="5">acetyl-CoA C-acyltransferase</fullName>
        <ecNumber evidence="5">2.3.1.16</ecNumber>
    </recommendedName>
</protein>
<proteinExistence type="inferred from homology"/>
<keyword evidence="11" id="KW-1185">Reference proteome</keyword>
<evidence type="ECO:0000256" key="5">
    <source>
        <dbReference type="ARBA" id="ARBA00024073"/>
    </source>
</evidence>
<comment type="pathway">
    <text evidence="1">Lipid metabolism; fatty acid metabolism.</text>
</comment>
<dbReference type="NCBIfam" id="TIGR01930">
    <property type="entry name" value="AcCoA-C-Actrans"/>
    <property type="match status" value="1"/>
</dbReference>
<comment type="similarity">
    <text evidence="2 7">Belongs to the thiolase-like superfamily. Thiolase family.</text>
</comment>
<dbReference type="Gene3D" id="3.40.47.10">
    <property type="match status" value="2"/>
</dbReference>
<accession>A0A0P1BRZ4</accession>
<dbReference type="InterPro" id="IPR050215">
    <property type="entry name" value="Thiolase-like_sf_Thiolase"/>
</dbReference>
<dbReference type="PANTHER" id="PTHR43853:SF9">
    <property type="entry name" value="ACETYL-COA C-ACETYLTRANSFERASE"/>
    <property type="match status" value="1"/>
</dbReference>
<dbReference type="GO" id="GO:0005777">
    <property type="term" value="C:peroxisome"/>
    <property type="evidence" value="ECO:0007669"/>
    <property type="project" value="TreeGrafter"/>
</dbReference>
<dbReference type="OrthoDB" id="5404651at2759"/>
<dbReference type="EMBL" id="CCYA01000276">
    <property type="protein sequence ID" value="CEH18695.1"/>
    <property type="molecule type" value="Genomic_DNA"/>
</dbReference>
<dbReference type="GO" id="GO:0010124">
    <property type="term" value="P:phenylacetate catabolic process"/>
    <property type="evidence" value="ECO:0007669"/>
    <property type="project" value="TreeGrafter"/>
</dbReference>
<feature type="domain" description="Thiolase N-terminal" evidence="8">
    <location>
        <begin position="13"/>
        <end position="113"/>
    </location>
</feature>
<dbReference type="PROSITE" id="PS00737">
    <property type="entry name" value="THIOLASE_2"/>
    <property type="match status" value="1"/>
</dbReference>
<sequence>MPIETAYYTTNRHRYNIDRKRQDEFALQSQLRAAKAQEDGRLAEEIVPIDVRWVDEDGTETTKLVSRDEGVRKGTTYESLAKLKPVFKENGGSTAGNSSQVSDGAVALTLARRDVAEQAGMQILGRWIGTATKGVRPDEMGIGPAISTPKLLQRFGLSAKDVDLWELNEAFASQALMTIDTLGLDQSKVNVKGGAIALGHPLGASGGRLITSLLTELRRTGQSVGVATLCCGTGYGKSTLIVAE</sequence>
<dbReference type="InterPro" id="IPR002155">
    <property type="entry name" value="Thiolase"/>
</dbReference>
<keyword evidence="4 7" id="KW-0012">Acyltransferase</keyword>
<evidence type="ECO:0000256" key="4">
    <source>
        <dbReference type="ARBA" id="ARBA00023315"/>
    </source>
</evidence>
<dbReference type="GO" id="GO:0006635">
    <property type="term" value="P:fatty acid beta-oxidation"/>
    <property type="evidence" value="ECO:0007669"/>
    <property type="project" value="TreeGrafter"/>
</dbReference>
<keyword evidence="3 7" id="KW-0808">Transferase</keyword>
<evidence type="ECO:0000313" key="11">
    <source>
        <dbReference type="Proteomes" id="UP000054845"/>
    </source>
</evidence>
<dbReference type="CDD" id="cd00751">
    <property type="entry name" value="thiolase"/>
    <property type="match status" value="1"/>
</dbReference>
<organism evidence="10 11">
    <name type="scientific">Ceraceosorus bombacis</name>
    <dbReference type="NCBI Taxonomy" id="401625"/>
    <lineage>
        <taxon>Eukaryota</taxon>
        <taxon>Fungi</taxon>
        <taxon>Dikarya</taxon>
        <taxon>Basidiomycota</taxon>
        <taxon>Ustilaginomycotina</taxon>
        <taxon>Exobasidiomycetes</taxon>
        <taxon>Ceraceosorales</taxon>
        <taxon>Ceraceosoraceae</taxon>
        <taxon>Ceraceosorus</taxon>
    </lineage>
</organism>
<dbReference type="InterPro" id="IPR020616">
    <property type="entry name" value="Thiolase_N"/>
</dbReference>
<dbReference type="AlphaFoldDB" id="A0A0P1BRZ4"/>
<feature type="domain" description="Thiolase C-terminal" evidence="9">
    <location>
        <begin position="122"/>
        <end position="242"/>
    </location>
</feature>
<evidence type="ECO:0000256" key="7">
    <source>
        <dbReference type="RuleBase" id="RU003557"/>
    </source>
</evidence>
<evidence type="ECO:0000259" key="9">
    <source>
        <dbReference type="Pfam" id="PF02803"/>
    </source>
</evidence>
<name>A0A0P1BRZ4_9BASI</name>
<comment type="catalytic activity">
    <reaction evidence="6">
        <text>an acyl-CoA + acetyl-CoA = a 3-oxoacyl-CoA + CoA</text>
        <dbReference type="Rhea" id="RHEA:21564"/>
        <dbReference type="ChEBI" id="CHEBI:57287"/>
        <dbReference type="ChEBI" id="CHEBI:57288"/>
        <dbReference type="ChEBI" id="CHEBI:58342"/>
        <dbReference type="ChEBI" id="CHEBI:90726"/>
        <dbReference type="EC" id="2.3.1.16"/>
    </reaction>
</comment>
<evidence type="ECO:0000256" key="2">
    <source>
        <dbReference type="ARBA" id="ARBA00010982"/>
    </source>
</evidence>
<dbReference type="InterPro" id="IPR020613">
    <property type="entry name" value="Thiolase_CS"/>
</dbReference>
<evidence type="ECO:0000256" key="1">
    <source>
        <dbReference type="ARBA" id="ARBA00004872"/>
    </source>
</evidence>